<gene>
    <name evidence="2" type="ORF">DFP90_11072</name>
</gene>
<name>A0A3D9H9J5_9PROT</name>
<dbReference type="AlphaFoldDB" id="A0A3D9H9J5"/>
<accession>A0A3D9H9J5</accession>
<organism evidence="2 3">
    <name type="scientific">Aestuariispira insulae</name>
    <dbReference type="NCBI Taxonomy" id="1461337"/>
    <lineage>
        <taxon>Bacteria</taxon>
        <taxon>Pseudomonadati</taxon>
        <taxon>Pseudomonadota</taxon>
        <taxon>Alphaproteobacteria</taxon>
        <taxon>Rhodospirillales</taxon>
        <taxon>Kiloniellaceae</taxon>
        <taxon>Aestuariispira</taxon>
    </lineage>
</organism>
<dbReference type="InterPro" id="IPR021529">
    <property type="entry name" value="DUF2798"/>
</dbReference>
<keyword evidence="1" id="KW-1133">Transmembrane helix</keyword>
<keyword evidence="1" id="KW-0472">Membrane</keyword>
<evidence type="ECO:0000313" key="3">
    <source>
        <dbReference type="Proteomes" id="UP000256845"/>
    </source>
</evidence>
<comment type="caution">
    <text evidence="2">The sequence shown here is derived from an EMBL/GenBank/DDBJ whole genome shotgun (WGS) entry which is preliminary data.</text>
</comment>
<evidence type="ECO:0000313" key="2">
    <source>
        <dbReference type="EMBL" id="RED46163.1"/>
    </source>
</evidence>
<dbReference type="Proteomes" id="UP000256845">
    <property type="component" value="Unassembled WGS sequence"/>
</dbReference>
<feature type="transmembrane region" description="Helical" evidence="1">
    <location>
        <begin position="44"/>
        <end position="60"/>
    </location>
</feature>
<sequence length="77" mass="8727">MKFRIINSILMALFLSSAMSGWITWINLGFVSDFPFRWFEAFKMGWPPATVIAFVIGPSVQKLSRWLMQIGAAAEQA</sequence>
<keyword evidence="3" id="KW-1185">Reference proteome</keyword>
<reference evidence="2 3" key="1">
    <citation type="submission" date="2018-07" db="EMBL/GenBank/DDBJ databases">
        <title>Genomic Encyclopedia of Type Strains, Phase III (KMG-III): the genomes of soil and plant-associated and newly described type strains.</title>
        <authorList>
            <person name="Whitman W."/>
        </authorList>
    </citation>
    <scope>NUCLEOTIDE SEQUENCE [LARGE SCALE GENOMIC DNA]</scope>
    <source>
        <strain evidence="2 3">CECT 8488</strain>
    </source>
</reference>
<dbReference type="Pfam" id="PF11391">
    <property type="entry name" value="DUF2798"/>
    <property type="match status" value="1"/>
</dbReference>
<protein>
    <submittedName>
        <fullName evidence="2">Uncharacterized protein DUF2798</fullName>
    </submittedName>
</protein>
<dbReference type="EMBL" id="QRDW01000010">
    <property type="protein sequence ID" value="RED46163.1"/>
    <property type="molecule type" value="Genomic_DNA"/>
</dbReference>
<dbReference type="RefSeq" id="WP_115938132.1">
    <property type="nucleotide sequence ID" value="NZ_QRDW01000010.1"/>
</dbReference>
<evidence type="ECO:0000256" key="1">
    <source>
        <dbReference type="SAM" id="Phobius"/>
    </source>
</evidence>
<dbReference type="OrthoDB" id="8481133at2"/>
<keyword evidence="1" id="KW-0812">Transmembrane</keyword>
<proteinExistence type="predicted"/>